<name>A0A6J5LUG5_9CAUD</name>
<gene>
    <name evidence="1" type="ORF">UFOVP326_30</name>
</gene>
<evidence type="ECO:0000313" key="1">
    <source>
        <dbReference type="EMBL" id="CAB4137452.1"/>
    </source>
</evidence>
<accession>A0A6J5LUG5</accession>
<sequence>MNINAVVHAQLARLAGEWEVLPAAFPPVEPGELHRRYASLRAAERALGVAGYRPSSADSITVAFTAEHDRVNAVQYTGPAGAGAVLVRIRPAGS</sequence>
<proteinExistence type="predicted"/>
<protein>
    <submittedName>
        <fullName evidence="1">Uncharacterized protein</fullName>
    </submittedName>
</protein>
<reference evidence="1" key="1">
    <citation type="submission" date="2020-04" db="EMBL/GenBank/DDBJ databases">
        <authorList>
            <person name="Chiriac C."/>
            <person name="Salcher M."/>
            <person name="Ghai R."/>
            <person name="Kavagutti S V."/>
        </authorList>
    </citation>
    <scope>NUCLEOTIDE SEQUENCE</scope>
</reference>
<dbReference type="EMBL" id="LR796340">
    <property type="protein sequence ID" value="CAB4137452.1"/>
    <property type="molecule type" value="Genomic_DNA"/>
</dbReference>
<organism evidence="1">
    <name type="scientific">uncultured Caudovirales phage</name>
    <dbReference type="NCBI Taxonomy" id="2100421"/>
    <lineage>
        <taxon>Viruses</taxon>
        <taxon>Duplodnaviria</taxon>
        <taxon>Heunggongvirae</taxon>
        <taxon>Uroviricota</taxon>
        <taxon>Caudoviricetes</taxon>
        <taxon>Peduoviridae</taxon>
        <taxon>Maltschvirus</taxon>
        <taxon>Maltschvirus maltsch</taxon>
    </lineage>
</organism>